<name>G4YI60_PHYSP</name>
<dbReference type="InterPro" id="IPR052579">
    <property type="entry name" value="Zinc_finger_SWIM"/>
</dbReference>
<evidence type="ECO:0000259" key="1">
    <source>
        <dbReference type="Pfam" id="PF21056"/>
    </source>
</evidence>
<proteinExistence type="predicted"/>
<evidence type="ECO:0000313" key="3">
    <source>
        <dbReference type="Proteomes" id="UP000002640"/>
    </source>
</evidence>
<organism evidence="2 3">
    <name type="scientific">Phytophthora sojae (strain P6497)</name>
    <name type="common">Soybean stem and root rot agent</name>
    <name type="synonym">Phytophthora megasperma f. sp. glycines</name>
    <dbReference type="NCBI Taxonomy" id="1094619"/>
    <lineage>
        <taxon>Eukaryota</taxon>
        <taxon>Sar</taxon>
        <taxon>Stramenopiles</taxon>
        <taxon>Oomycota</taxon>
        <taxon>Peronosporomycetes</taxon>
        <taxon>Peronosporales</taxon>
        <taxon>Peronosporaceae</taxon>
        <taxon>Phytophthora</taxon>
    </lineage>
</organism>
<feature type="domain" description="ZSWIM1/3 RNaseH-like" evidence="1">
    <location>
        <begin position="2"/>
        <end position="36"/>
    </location>
</feature>
<evidence type="ECO:0000313" key="2">
    <source>
        <dbReference type="EMBL" id="EGZ27071.1"/>
    </source>
</evidence>
<dbReference type="GeneID" id="20654821"/>
<protein>
    <recommendedName>
        <fullName evidence="1">ZSWIM1/3 RNaseH-like domain-containing protein</fullName>
    </recommendedName>
</protein>
<dbReference type="InParanoid" id="G4YI60"/>
<dbReference type="PANTHER" id="PTHR31569:SF4">
    <property type="entry name" value="SWIM-TYPE DOMAIN-CONTAINING PROTEIN"/>
    <property type="match status" value="1"/>
</dbReference>
<gene>
    <name evidence="2" type="ORF">PHYSODRAFT_476962</name>
</gene>
<dbReference type="STRING" id="1094619.G4YI60"/>
<dbReference type="InterPro" id="IPR048324">
    <property type="entry name" value="ZSWIM1-3_RNaseH-like"/>
</dbReference>
<reference evidence="2 3" key="1">
    <citation type="journal article" date="2006" name="Science">
        <title>Phytophthora genome sequences uncover evolutionary origins and mechanisms of pathogenesis.</title>
        <authorList>
            <person name="Tyler B.M."/>
            <person name="Tripathy S."/>
            <person name="Zhang X."/>
            <person name="Dehal P."/>
            <person name="Jiang R.H."/>
            <person name="Aerts A."/>
            <person name="Arredondo F.D."/>
            <person name="Baxter L."/>
            <person name="Bensasson D."/>
            <person name="Beynon J.L."/>
            <person name="Chapman J."/>
            <person name="Damasceno C.M."/>
            <person name="Dorrance A.E."/>
            <person name="Dou D."/>
            <person name="Dickerman A.W."/>
            <person name="Dubchak I.L."/>
            <person name="Garbelotto M."/>
            <person name="Gijzen M."/>
            <person name="Gordon S.G."/>
            <person name="Govers F."/>
            <person name="Grunwald N.J."/>
            <person name="Huang W."/>
            <person name="Ivors K.L."/>
            <person name="Jones R.W."/>
            <person name="Kamoun S."/>
            <person name="Krampis K."/>
            <person name="Lamour K.H."/>
            <person name="Lee M.K."/>
            <person name="McDonald W.H."/>
            <person name="Medina M."/>
            <person name="Meijer H.J."/>
            <person name="Nordberg E.K."/>
            <person name="Maclean D.J."/>
            <person name="Ospina-Giraldo M.D."/>
            <person name="Morris P.F."/>
            <person name="Phuntumart V."/>
            <person name="Putnam N.H."/>
            <person name="Rash S."/>
            <person name="Rose J.K."/>
            <person name="Sakihama Y."/>
            <person name="Salamov A.A."/>
            <person name="Savidor A."/>
            <person name="Scheuring C.F."/>
            <person name="Smith B.M."/>
            <person name="Sobral B.W."/>
            <person name="Terry A."/>
            <person name="Torto-Alalibo T.A."/>
            <person name="Win J."/>
            <person name="Xu Z."/>
            <person name="Zhang H."/>
            <person name="Grigoriev I.V."/>
            <person name="Rokhsar D.S."/>
            <person name="Boore J.L."/>
        </authorList>
    </citation>
    <scope>NUCLEOTIDE SEQUENCE [LARGE SCALE GENOMIC DNA]</scope>
    <source>
        <strain evidence="2 3">P6497</strain>
    </source>
</reference>
<dbReference type="PANTHER" id="PTHR31569">
    <property type="entry name" value="SWIM-TYPE DOMAIN-CONTAINING PROTEIN"/>
    <property type="match status" value="1"/>
</dbReference>
<dbReference type="RefSeq" id="XP_009514346.1">
    <property type="nucleotide sequence ID" value="XM_009516051.1"/>
</dbReference>
<dbReference type="SMR" id="G4YI60"/>
<dbReference type="AlphaFoldDB" id="G4YI60"/>
<dbReference type="Pfam" id="PF21056">
    <property type="entry name" value="ZSWIM1-3_RNaseH-like"/>
    <property type="match status" value="1"/>
</dbReference>
<sequence length="154" mass="18177">YFKKTNDSWVSIESLVIDKDFTEMAALQAEFPAASVFLCQFHALRYIRRILGSRGYFVPLKLRDEVEELFRSLMYASSPERYKARLAVFEKRVSEISPSFLAYFRRCWDKCSERWSNYGLRQRFTAGNTTTNRIESSWGQIKQLLRKKSAWTSV</sequence>
<accession>G4YI60</accession>
<keyword evidence="3" id="KW-1185">Reference proteome</keyword>
<feature type="non-terminal residue" evidence="2">
    <location>
        <position position="1"/>
    </location>
</feature>
<dbReference type="Proteomes" id="UP000002640">
    <property type="component" value="Unassembled WGS sequence"/>
</dbReference>
<dbReference type="EMBL" id="JH159151">
    <property type="protein sequence ID" value="EGZ27071.1"/>
    <property type="molecule type" value="Genomic_DNA"/>
</dbReference>
<dbReference type="KEGG" id="psoj:PHYSODRAFT_476962"/>